<dbReference type="RefSeq" id="WP_104439671.1">
    <property type="nucleotide sequence ID" value="NZ_PTJA01000020.1"/>
</dbReference>
<dbReference type="InterPro" id="IPR058240">
    <property type="entry name" value="rSAM_sf"/>
</dbReference>
<dbReference type="GO" id="GO:0051539">
    <property type="term" value="F:4 iron, 4 sulfur cluster binding"/>
    <property type="evidence" value="ECO:0007669"/>
    <property type="project" value="UniProtKB-KW"/>
</dbReference>
<dbReference type="SUPFAM" id="SSF102114">
    <property type="entry name" value="Radical SAM enzymes"/>
    <property type="match status" value="1"/>
</dbReference>
<dbReference type="PANTHER" id="PTHR30352:SF13">
    <property type="entry name" value="GLYCYL-RADICAL ENZYME ACTIVATING ENZYME YJJW-RELATED"/>
    <property type="match status" value="1"/>
</dbReference>
<keyword evidence="5" id="KW-0408">Iron</keyword>
<evidence type="ECO:0000256" key="4">
    <source>
        <dbReference type="ARBA" id="ARBA00022723"/>
    </source>
</evidence>
<protein>
    <submittedName>
        <fullName evidence="8">Pyruvate formate lyase activating enzyme</fullName>
    </submittedName>
</protein>
<name>A0A2S6HDB6_9FIRM</name>
<accession>A0A2S6HDB6</accession>
<comment type="cofactor">
    <cofactor evidence="1">
        <name>[4Fe-4S] cluster</name>
        <dbReference type="ChEBI" id="CHEBI:49883"/>
    </cofactor>
</comment>
<evidence type="ECO:0000256" key="1">
    <source>
        <dbReference type="ARBA" id="ARBA00001966"/>
    </source>
</evidence>
<gene>
    <name evidence="8" type="ORF">BXY41_12010</name>
</gene>
<evidence type="ECO:0000256" key="2">
    <source>
        <dbReference type="ARBA" id="ARBA00022485"/>
    </source>
</evidence>
<dbReference type="SFLD" id="SFLDS00029">
    <property type="entry name" value="Radical_SAM"/>
    <property type="match status" value="1"/>
</dbReference>
<dbReference type="GO" id="GO:0016829">
    <property type="term" value="F:lyase activity"/>
    <property type="evidence" value="ECO:0007669"/>
    <property type="project" value="UniProtKB-KW"/>
</dbReference>
<dbReference type="InterPro" id="IPR034457">
    <property type="entry name" value="Organic_radical-activating"/>
</dbReference>
<organism evidence="8 9">
    <name type="scientific">Lacrimispora xylanisolvens</name>
    <dbReference type="NCBI Taxonomy" id="384636"/>
    <lineage>
        <taxon>Bacteria</taxon>
        <taxon>Bacillati</taxon>
        <taxon>Bacillota</taxon>
        <taxon>Clostridia</taxon>
        <taxon>Lachnospirales</taxon>
        <taxon>Lachnospiraceae</taxon>
        <taxon>Lacrimispora</taxon>
    </lineage>
</organism>
<evidence type="ECO:0000256" key="5">
    <source>
        <dbReference type="ARBA" id="ARBA00023004"/>
    </source>
</evidence>
<dbReference type="PANTHER" id="PTHR30352">
    <property type="entry name" value="PYRUVATE FORMATE-LYASE-ACTIVATING ENZYME"/>
    <property type="match status" value="1"/>
</dbReference>
<dbReference type="Proteomes" id="UP000237749">
    <property type="component" value="Unassembled WGS sequence"/>
</dbReference>
<dbReference type="InterPro" id="IPR013785">
    <property type="entry name" value="Aldolase_TIM"/>
</dbReference>
<dbReference type="NCBIfam" id="TIGR02495">
    <property type="entry name" value="NrdG2"/>
    <property type="match status" value="1"/>
</dbReference>
<keyword evidence="6" id="KW-0411">Iron-sulfur</keyword>
<dbReference type="Gene3D" id="3.20.20.70">
    <property type="entry name" value="Aldolase class I"/>
    <property type="match status" value="1"/>
</dbReference>
<comment type="caution">
    <text evidence="8">The sequence shown here is derived from an EMBL/GenBank/DDBJ whole genome shotgun (WGS) entry which is preliminary data.</text>
</comment>
<dbReference type="AlphaFoldDB" id="A0A2S6HDB6"/>
<evidence type="ECO:0000313" key="9">
    <source>
        <dbReference type="Proteomes" id="UP000237749"/>
    </source>
</evidence>
<evidence type="ECO:0000256" key="3">
    <source>
        <dbReference type="ARBA" id="ARBA00022691"/>
    </source>
</evidence>
<keyword evidence="2" id="KW-0004">4Fe-4S</keyword>
<keyword evidence="8" id="KW-0456">Lyase</keyword>
<keyword evidence="8" id="KW-0670">Pyruvate</keyword>
<feature type="domain" description="Radical SAM core" evidence="7">
    <location>
        <begin position="12"/>
        <end position="224"/>
    </location>
</feature>
<dbReference type="InterPro" id="IPR007197">
    <property type="entry name" value="rSAM"/>
</dbReference>
<dbReference type="PROSITE" id="PS51918">
    <property type="entry name" value="RADICAL_SAM"/>
    <property type="match status" value="1"/>
</dbReference>
<keyword evidence="3" id="KW-0949">S-adenosyl-L-methionine</keyword>
<evidence type="ECO:0000313" key="8">
    <source>
        <dbReference type="EMBL" id="PPK75477.1"/>
    </source>
</evidence>
<evidence type="ECO:0000259" key="7">
    <source>
        <dbReference type="PROSITE" id="PS51918"/>
    </source>
</evidence>
<dbReference type="OrthoDB" id="9782387at2"/>
<dbReference type="CDD" id="cd01335">
    <property type="entry name" value="Radical_SAM"/>
    <property type="match status" value="1"/>
</dbReference>
<sequence length="231" mass="25728">MKLCGLQKTTLLDYPGHVAATIFLGGCNFRCPFCHNSGLIGSDAASLFSEEEILDFLIKRKGILEGVCITGGEPTLAVELDLFIRKIRELGYLIKLDTNGYRPDVLKKLITEGLLDYIAMDIKSGREHYKKAAGTGDLKIRNVEESAAFLMENRIPYEFRTTVVKGIHTMGDFVDIGNWLEGDSTYFLQNYVDSDQVLCPGYTSFSDSELKGFLKVLKPFLPGAMLRGESF</sequence>
<dbReference type="EMBL" id="PTJA01000020">
    <property type="protein sequence ID" value="PPK75477.1"/>
    <property type="molecule type" value="Genomic_DNA"/>
</dbReference>
<dbReference type="GO" id="GO:0046872">
    <property type="term" value="F:metal ion binding"/>
    <property type="evidence" value="ECO:0007669"/>
    <property type="project" value="UniProtKB-KW"/>
</dbReference>
<dbReference type="SFLD" id="SFLDG01094">
    <property type="entry name" value="Uncharacterised_Radical_SAM_Su"/>
    <property type="match status" value="1"/>
</dbReference>
<proteinExistence type="predicted"/>
<keyword evidence="4" id="KW-0479">Metal-binding</keyword>
<evidence type="ECO:0000256" key="6">
    <source>
        <dbReference type="ARBA" id="ARBA00023014"/>
    </source>
</evidence>
<keyword evidence="9" id="KW-1185">Reference proteome</keyword>
<reference evidence="8 9" key="1">
    <citation type="submission" date="2018-02" db="EMBL/GenBank/DDBJ databases">
        <title>Genomic Encyclopedia of Archaeal and Bacterial Type Strains, Phase II (KMG-II): from individual species to whole genera.</title>
        <authorList>
            <person name="Goeker M."/>
        </authorList>
    </citation>
    <scope>NUCLEOTIDE SEQUENCE [LARGE SCALE GENOMIC DNA]</scope>
    <source>
        <strain evidence="8 9">DSM 3808</strain>
    </source>
</reference>
<dbReference type="InterPro" id="IPR012840">
    <property type="entry name" value="NrdG2"/>
</dbReference>
<dbReference type="Pfam" id="PF04055">
    <property type="entry name" value="Radical_SAM"/>
    <property type="match status" value="1"/>
</dbReference>
<dbReference type="PROSITE" id="PS51257">
    <property type="entry name" value="PROKAR_LIPOPROTEIN"/>
    <property type="match status" value="1"/>
</dbReference>